<protein>
    <submittedName>
        <fullName evidence="2">Uncharacterized protein</fullName>
    </submittedName>
</protein>
<proteinExistence type="predicted"/>
<keyword evidence="3" id="KW-1185">Reference proteome</keyword>
<keyword evidence="1" id="KW-0472">Membrane</keyword>
<organism evidence="2 3">
    <name type="scientific">Gordonia crocea</name>
    <dbReference type="NCBI Taxonomy" id="589162"/>
    <lineage>
        <taxon>Bacteria</taxon>
        <taxon>Bacillati</taxon>
        <taxon>Actinomycetota</taxon>
        <taxon>Actinomycetes</taxon>
        <taxon>Mycobacteriales</taxon>
        <taxon>Gordoniaceae</taxon>
        <taxon>Gordonia</taxon>
    </lineage>
</organism>
<dbReference type="AlphaFoldDB" id="A0A7I9UVL7"/>
<keyword evidence="1" id="KW-0812">Transmembrane</keyword>
<name>A0A7I9UVL7_9ACTN</name>
<feature type="transmembrane region" description="Helical" evidence="1">
    <location>
        <begin position="73"/>
        <end position="94"/>
    </location>
</feature>
<comment type="caution">
    <text evidence="2">The sequence shown here is derived from an EMBL/GenBank/DDBJ whole genome shotgun (WGS) entry which is preliminary data.</text>
</comment>
<feature type="transmembrane region" description="Helical" evidence="1">
    <location>
        <begin position="42"/>
        <end position="61"/>
    </location>
</feature>
<sequence>MLAVAAPQTGAVLRTVRGLTVGSLAAFLALGGHLAAMPSDTPGIGLLTLLVLGCAGGGAAAGGHRARSWQLGALLAAAQVLGHLTLTIGAAHPMGLPSPTMIGAHAVALAVGMVVVEAAERAAAHALGLLHALHRTDSPGPAPAPRPWAVVCSDSPLVATLDAVARPIRRGPPALAAVSP</sequence>
<accession>A0A7I9UVL7</accession>
<evidence type="ECO:0000256" key="1">
    <source>
        <dbReference type="SAM" id="Phobius"/>
    </source>
</evidence>
<reference evidence="3" key="1">
    <citation type="submission" date="2019-06" db="EMBL/GenBank/DDBJ databases">
        <title>Gordonia isolated from sludge of a wastewater treatment plant.</title>
        <authorList>
            <person name="Tamura T."/>
            <person name="Aoyama K."/>
            <person name="Kang Y."/>
            <person name="Saito S."/>
            <person name="Akiyama N."/>
            <person name="Yazawa K."/>
            <person name="Gonoi T."/>
            <person name="Mikami Y."/>
        </authorList>
    </citation>
    <scope>NUCLEOTIDE SEQUENCE [LARGE SCALE GENOMIC DNA]</scope>
    <source>
        <strain evidence="3">NBRC 107697</strain>
    </source>
</reference>
<keyword evidence="1" id="KW-1133">Transmembrane helix</keyword>
<gene>
    <name evidence="2" type="ORF">nbrc107697_12240</name>
</gene>
<dbReference type="RefSeq" id="WP_161926548.1">
    <property type="nucleotide sequence ID" value="NZ_BJOU01000001.1"/>
</dbReference>
<evidence type="ECO:0000313" key="2">
    <source>
        <dbReference type="EMBL" id="GED97185.1"/>
    </source>
</evidence>
<evidence type="ECO:0000313" key="3">
    <source>
        <dbReference type="Proteomes" id="UP000444980"/>
    </source>
</evidence>
<dbReference type="EMBL" id="BJOU01000001">
    <property type="protein sequence ID" value="GED97185.1"/>
    <property type="molecule type" value="Genomic_DNA"/>
</dbReference>
<dbReference type="Proteomes" id="UP000444980">
    <property type="component" value="Unassembled WGS sequence"/>
</dbReference>